<dbReference type="AlphaFoldDB" id="A0A3P1CF41"/>
<dbReference type="RefSeq" id="WP_124909172.1">
    <property type="nucleotide sequence ID" value="NZ_RQJP01000005.1"/>
</dbReference>
<dbReference type="OrthoDB" id="932488at2"/>
<keyword evidence="3" id="KW-1185">Reference proteome</keyword>
<reference evidence="2 3" key="1">
    <citation type="submission" date="2018-11" db="EMBL/GenBank/DDBJ databases">
        <authorList>
            <person name="Zhou Z."/>
            <person name="Wang G."/>
        </authorList>
    </citation>
    <scope>NUCLEOTIDE SEQUENCE [LARGE SCALE GENOMIC DNA]</scope>
    <source>
        <strain evidence="2 3">KCTC42998</strain>
    </source>
</reference>
<sequence length="277" mass="32089">MQKKYRFFLFFSLLTGLAISQPVAAQNRLKKITYSDGSVRQFFYDSKGKLAKEELTREQSPLSQIQHDYSTNGKLASYSMRYQNPEAPWNYGYSENYKYSPEGRLSSKERYLLRKGMSPDKPDKSLFFSDSLIYNAAGQIVGRQRYTYAPRGDLSGQSPITMTTNQYRYDERGNLVEETVTTNPLQRNAASTTQTRRIVYEYDAKPNPYCLADCPIFDQMSWSKNNCIRASTYQMGVGSQTKPSVSEYRYVYDNDLPVRRIQAQNSTVLEQYEYETN</sequence>
<dbReference type="Gene3D" id="2.180.10.10">
    <property type="entry name" value="RHS repeat-associated core"/>
    <property type="match status" value="1"/>
</dbReference>
<protein>
    <recommendedName>
        <fullName evidence="4">RHS repeat protein</fullName>
    </recommendedName>
</protein>
<evidence type="ECO:0000313" key="2">
    <source>
        <dbReference type="EMBL" id="RRB11504.1"/>
    </source>
</evidence>
<evidence type="ECO:0000313" key="3">
    <source>
        <dbReference type="Proteomes" id="UP000274271"/>
    </source>
</evidence>
<feature type="signal peptide" evidence="1">
    <location>
        <begin position="1"/>
        <end position="25"/>
    </location>
</feature>
<organism evidence="2 3">
    <name type="scientific">Larkinella knui</name>
    <dbReference type="NCBI Taxonomy" id="2025310"/>
    <lineage>
        <taxon>Bacteria</taxon>
        <taxon>Pseudomonadati</taxon>
        <taxon>Bacteroidota</taxon>
        <taxon>Cytophagia</taxon>
        <taxon>Cytophagales</taxon>
        <taxon>Spirosomataceae</taxon>
        <taxon>Larkinella</taxon>
    </lineage>
</organism>
<feature type="chain" id="PRO_5018019711" description="RHS repeat protein" evidence="1">
    <location>
        <begin position="26"/>
        <end position="277"/>
    </location>
</feature>
<name>A0A3P1CF41_9BACT</name>
<dbReference type="Proteomes" id="UP000274271">
    <property type="component" value="Unassembled WGS sequence"/>
</dbReference>
<dbReference type="EMBL" id="RQJP01000005">
    <property type="protein sequence ID" value="RRB11504.1"/>
    <property type="molecule type" value="Genomic_DNA"/>
</dbReference>
<gene>
    <name evidence="2" type="ORF">EHT87_23805</name>
</gene>
<accession>A0A3P1CF41</accession>
<evidence type="ECO:0000256" key="1">
    <source>
        <dbReference type="SAM" id="SignalP"/>
    </source>
</evidence>
<proteinExistence type="predicted"/>
<comment type="caution">
    <text evidence="2">The sequence shown here is derived from an EMBL/GenBank/DDBJ whole genome shotgun (WGS) entry which is preliminary data.</text>
</comment>
<evidence type="ECO:0008006" key="4">
    <source>
        <dbReference type="Google" id="ProtNLM"/>
    </source>
</evidence>
<keyword evidence="1" id="KW-0732">Signal</keyword>